<dbReference type="InterPro" id="IPR011059">
    <property type="entry name" value="Metal-dep_hydrolase_composite"/>
</dbReference>
<evidence type="ECO:0000259" key="1">
    <source>
        <dbReference type="Pfam" id="PF07969"/>
    </source>
</evidence>
<dbReference type="GO" id="GO:0016810">
    <property type="term" value="F:hydrolase activity, acting on carbon-nitrogen (but not peptide) bonds"/>
    <property type="evidence" value="ECO:0007669"/>
    <property type="project" value="InterPro"/>
</dbReference>
<dbReference type="SUPFAM" id="SSF51338">
    <property type="entry name" value="Composite domain of metallo-dependent hydrolases"/>
    <property type="match status" value="1"/>
</dbReference>
<proteinExistence type="predicted"/>
<dbReference type="InterPro" id="IPR032466">
    <property type="entry name" value="Metal_Hydrolase"/>
</dbReference>
<dbReference type="eggNOG" id="COG1574">
    <property type="taxonomic scope" value="Bacteria"/>
</dbReference>
<dbReference type="Proteomes" id="UP000005835">
    <property type="component" value="Unassembled WGS sequence"/>
</dbReference>
<evidence type="ECO:0000313" key="3">
    <source>
        <dbReference type="Proteomes" id="UP000005835"/>
    </source>
</evidence>
<dbReference type="STRING" id="742823.HMPREF9465_00271"/>
<sequence length="530" mass="57404">MHDVFIHNAVIHDGERFTDADALLVKAGRISWIGPGACAPAHDGVPSVDLEGRTVLPALCDVHTHPSWIAATVRSVPCVSPIVNTIEEMIEALRRHPLAGRGPEAWITGFGYDEGKLAEHRTPTIEDLDRVSTTQPVFVKRSDCHSAICNSVALRLAGIEAGTPDPAGGRFGRFPDGRPNGVLTEFNAAQVVERLMGEPTFESEVEMMTASGEHFLARGILAFTEMMADYRQLAVYREAARRGFPVRAGLYLVWKGGRDPRGMPALTDEDRTGDHFIAGVKLFADGSVSGATAAVTTPFLNGSTGMVTLDDGALEAAAEYARTNKIQLSVHAMGDRAVGRIIDFFEDQTPWLEDRPSVRIEHATFLNEAQLARMNASAMRFGVTTQVIFPYAEIEGYRAVLAPKDLERVYPVRTVSSALDAFALSSDAPATAWADPDDPFVSMGAAVTRTAWDGTVFNRSEAVSCEEAVSLYTSRPMKVLPFEGVGRLAPGMRADFIVLRDPVTDDGEALARNAVSEVFRAGALIHRAPR</sequence>
<dbReference type="AlphaFoldDB" id="K1JKD8"/>
<dbReference type="Pfam" id="PF07969">
    <property type="entry name" value="Amidohydro_3"/>
    <property type="match status" value="1"/>
</dbReference>
<dbReference type="Gene3D" id="3.10.310.70">
    <property type="match status" value="1"/>
</dbReference>
<dbReference type="SUPFAM" id="SSF51556">
    <property type="entry name" value="Metallo-dependent hydrolases"/>
    <property type="match status" value="1"/>
</dbReference>
<keyword evidence="3" id="KW-1185">Reference proteome</keyword>
<gene>
    <name evidence="2" type="ORF">HMPREF9465_00271</name>
</gene>
<dbReference type="PANTHER" id="PTHR22642:SF2">
    <property type="entry name" value="PROTEIN LONG AFTER FAR-RED 3"/>
    <property type="match status" value="1"/>
</dbReference>
<dbReference type="HOGENOM" id="CLU_009942_2_0_4"/>
<accession>K1JKD8</accession>
<dbReference type="Gene3D" id="2.30.40.10">
    <property type="entry name" value="Urease, subunit C, domain 1"/>
    <property type="match status" value="1"/>
</dbReference>
<dbReference type="EMBL" id="ADMG01000008">
    <property type="protein sequence ID" value="EKB32095.1"/>
    <property type="molecule type" value="Genomic_DNA"/>
</dbReference>
<dbReference type="RefSeq" id="WP_005433369.1">
    <property type="nucleotide sequence ID" value="NZ_JH815513.1"/>
</dbReference>
<dbReference type="CDD" id="cd01300">
    <property type="entry name" value="YtcJ_like"/>
    <property type="match status" value="1"/>
</dbReference>
<organism evidence="2 3">
    <name type="scientific">Sutterella wadsworthensis 2_1_59BFAA</name>
    <dbReference type="NCBI Taxonomy" id="742823"/>
    <lineage>
        <taxon>Bacteria</taxon>
        <taxon>Pseudomonadati</taxon>
        <taxon>Pseudomonadota</taxon>
        <taxon>Betaproteobacteria</taxon>
        <taxon>Burkholderiales</taxon>
        <taxon>Sutterellaceae</taxon>
        <taxon>Sutterella</taxon>
    </lineage>
</organism>
<evidence type="ECO:0000313" key="2">
    <source>
        <dbReference type="EMBL" id="EKB32095.1"/>
    </source>
</evidence>
<dbReference type="PANTHER" id="PTHR22642">
    <property type="entry name" value="IMIDAZOLONEPROPIONASE"/>
    <property type="match status" value="1"/>
</dbReference>
<dbReference type="PATRIC" id="fig|742823.3.peg.262"/>
<protein>
    <recommendedName>
        <fullName evidence="1">Amidohydrolase 3 domain-containing protein</fullName>
    </recommendedName>
</protein>
<dbReference type="InterPro" id="IPR033932">
    <property type="entry name" value="YtcJ-like"/>
</dbReference>
<dbReference type="InterPro" id="IPR013108">
    <property type="entry name" value="Amidohydro_3"/>
</dbReference>
<reference evidence="2 3" key="1">
    <citation type="submission" date="2012-05" db="EMBL/GenBank/DDBJ databases">
        <title>The Genome Sequence of Sutterella wadsworthensis 2_1_59BFAA.</title>
        <authorList>
            <consortium name="The Broad Institute Genome Sequencing Platform"/>
            <person name="Earl A."/>
            <person name="Ward D."/>
            <person name="Feldgarden M."/>
            <person name="Gevers D."/>
            <person name="Daigneault M."/>
            <person name="Strauss J."/>
            <person name="Allen-Vercoe E."/>
            <person name="Walker B."/>
            <person name="Young S.K."/>
            <person name="Zeng Q."/>
            <person name="Gargeya S."/>
            <person name="Fitzgerald M."/>
            <person name="Haas B."/>
            <person name="Abouelleil A."/>
            <person name="Alvarado L."/>
            <person name="Arachchi H.M."/>
            <person name="Berlin A.M."/>
            <person name="Chapman S.B."/>
            <person name="Goldberg J."/>
            <person name="Griggs A."/>
            <person name="Gujja S."/>
            <person name="Hansen M."/>
            <person name="Howarth C."/>
            <person name="Imamovic A."/>
            <person name="Larimer J."/>
            <person name="McCowen C."/>
            <person name="Montmayeur A."/>
            <person name="Murphy C."/>
            <person name="Neiman D."/>
            <person name="Pearson M."/>
            <person name="Priest M."/>
            <person name="Roberts A."/>
            <person name="Saif S."/>
            <person name="Shea T."/>
            <person name="Sisk P."/>
            <person name="Sykes S."/>
            <person name="Wortman J."/>
            <person name="Nusbaum C."/>
            <person name="Birren B."/>
        </authorList>
    </citation>
    <scope>NUCLEOTIDE SEQUENCE [LARGE SCALE GENOMIC DNA]</scope>
    <source>
        <strain evidence="2 3">2_1_59BFAA</strain>
    </source>
</reference>
<name>K1JKD8_9BURK</name>
<comment type="caution">
    <text evidence="2">The sequence shown here is derived from an EMBL/GenBank/DDBJ whole genome shotgun (WGS) entry which is preliminary data.</text>
</comment>
<feature type="domain" description="Amidohydrolase 3" evidence="1">
    <location>
        <begin position="48"/>
        <end position="525"/>
    </location>
</feature>
<dbReference type="Gene3D" id="3.20.20.140">
    <property type="entry name" value="Metal-dependent hydrolases"/>
    <property type="match status" value="1"/>
</dbReference>